<dbReference type="EMBL" id="PXYX01000131">
    <property type="protein sequence ID" value="PSR20782.1"/>
    <property type="molecule type" value="Genomic_DNA"/>
</dbReference>
<keyword evidence="1" id="KW-0472">Membrane</keyword>
<comment type="caution">
    <text evidence="2">The sequence shown here is derived from an EMBL/GenBank/DDBJ whole genome shotgun (WGS) entry which is preliminary data.</text>
</comment>
<evidence type="ECO:0000256" key="1">
    <source>
        <dbReference type="SAM" id="Phobius"/>
    </source>
</evidence>
<accession>A0A2T2WEW1</accession>
<keyword evidence="1" id="KW-1133">Transmembrane helix</keyword>
<dbReference type="Proteomes" id="UP000242705">
    <property type="component" value="Unassembled WGS sequence"/>
</dbReference>
<reference evidence="2 3" key="1">
    <citation type="journal article" date="2014" name="BMC Genomics">
        <title>Comparison of environmental and isolate Sulfobacillus genomes reveals diverse carbon, sulfur, nitrogen, and hydrogen metabolisms.</title>
        <authorList>
            <person name="Justice N.B."/>
            <person name="Norman A."/>
            <person name="Brown C.T."/>
            <person name="Singh A."/>
            <person name="Thomas B.C."/>
            <person name="Banfield J.F."/>
        </authorList>
    </citation>
    <scope>NUCLEOTIDE SEQUENCE [LARGE SCALE GENOMIC DNA]</scope>
    <source>
        <strain evidence="2">AMDSBA5</strain>
    </source>
</reference>
<name>A0A2T2WEW1_SULTH</name>
<sequence length="126" mass="14130">MLPFEAELKIQARAIRHIELQLVADVLAAERQRGRTADLLATVLHLWSQRMEADARRRGQIHAGTWLSKALIVGSLLFLAGLWFNSPAVVHDARHGLGLIVFGISTWLIAFGTWVQRQAERTAEQV</sequence>
<feature type="transmembrane region" description="Helical" evidence="1">
    <location>
        <begin position="96"/>
        <end position="115"/>
    </location>
</feature>
<evidence type="ECO:0000313" key="3">
    <source>
        <dbReference type="Proteomes" id="UP000242705"/>
    </source>
</evidence>
<organism evidence="2 3">
    <name type="scientific">Sulfobacillus thermosulfidooxidans</name>
    <dbReference type="NCBI Taxonomy" id="28034"/>
    <lineage>
        <taxon>Bacteria</taxon>
        <taxon>Bacillati</taxon>
        <taxon>Bacillota</taxon>
        <taxon>Clostridia</taxon>
        <taxon>Eubacteriales</taxon>
        <taxon>Clostridiales Family XVII. Incertae Sedis</taxon>
        <taxon>Sulfobacillus</taxon>
    </lineage>
</organism>
<gene>
    <name evidence="2" type="ORF">C7B47_17765</name>
</gene>
<evidence type="ECO:0000313" key="2">
    <source>
        <dbReference type="EMBL" id="PSR20782.1"/>
    </source>
</evidence>
<keyword evidence="1" id="KW-0812">Transmembrane</keyword>
<feature type="transmembrane region" description="Helical" evidence="1">
    <location>
        <begin position="66"/>
        <end position="84"/>
    </location>
</feature>
<proteinExistence type="predicted"/>
<protein>
    <submittedName>
        <fullName evidence="2">Uncharacterized protein</fullName>
    </submittedName>
</protein>
<dbReference type="AlphaFoldDB" id="A0A2T2WEW1"/>